<dbReference type="AlphaFoldDB" id="A0A8H7EPQ4"/>
<keyword evidence="2" id="KW-1185">Reference proteome</keyword>
<sequence length="102" mass="12125">MPMTREVQHVHEQLLDVAKEAQQLSHQKYSADDIRHLQLNDLFQPKQNKLHHIDEKYKQGIIDDRDKKNLSDDPYEHEGQAQVAEELARVHQTLHIMLQRIE</sequence>
<proteinExistence type="predicted"/>
<name>A0A8H7EPQ4_9FUNG</name>
<evidence type="ECO:0000313" key="2">
    <source>
        <dbReference type="Proteomes" id="UP000605846"/>
    </source>
</evidence>
<protein>
    <submittedName>
        <fullName evidence="1">Uncharacterized protein</fullName>
    </submittedName>
</protein>
<gene>
    <name evidence="1" type="ORF">EC973_009160</name>
</gene>
<organism evidence="1 2">
    <name type="scientific">Apophysomyces ossiformis</name>
    <dbReference type="NCBI Taxonomy" id="679940"/>
    <lineage>
        <taxon>Eukaryota</taxon>
        <taxon>Fungi</taxon>
        <taxon>Fungi incertae sedis</taxon>
        <taxon>Mucoromycota</taxon>
        <taxon>Mucoromycotina</taxon>
        <taxon>Mucoromycetes</taxon>
        <taxon>Mucorales</taxon>
        <taxon>Mucorineae</taxon>
        <taxon>Mucoraceae</taxon>
        <taxon>Apophysomyces</taxon>
    </lineage>
</organism>
<reference evidence="1" key="1">
    <citation type="submission" date="2020-01" db="EMBL/GenBank/DDBJ databases">
        <title>Genome Sequencing of Three Apophysomyces-Like Fungal Strains Confirms a Novel Fungal Genus in the Mucoromycota with divergent Burkholderia-like Endosymbiotic Bacteria.</title>
        <authorList>
            <person name="Stajich J.E."/>
            <person name="Macias A.M."/>
            <person name="Carter-House D."/>
            <person name="Lovett B."/>
            <person name="Kasson L.R."/>
            <person name="Berry K."/>
            <person name="Grigoriev I."/>
            <person name="Chang Y."/>
            <person name="Spatafora J."/>
            <person name="Kasson M.T."/>
        </authorList>
    </citation>
    <scope>NUCLEOTIDE SEQUENCE</scope>
    <source>
        <strain evidence="1">NRRL A-21654</strain>
    </source>
</reference>
<dbReference type="Proteomes" id="UP000605846">
    <property type="component" value="Unassembled WGS sequence"/>
</dbReference>
<accession>A0A8H7EPQ4</accession>
<dbReference type="EMBL" id="JABAYA010000087">
    <property type="protein sequence ID" value="KAF7725923.1"/>
    <property type="molecule type" value="Genomic_DNA"/>
</dbReference>
<evidence type="ECO:0000313" key="1">
    <source>
        <dbReference type="EMBL" id="KAF7725923.1"/>
    </source>
</evidence>
<dbReference type="OrthoDB" id="2098303at2759"/>
<comment type="caution">
    <text evidence="1">The sequence shown here is derived from an EMBL/GenBank/DDBJ whole genome shotgun (WGS) entry which is preliminary data.</text>
</comment>